<feature type="compositionally biased region" description="Polar residues" evidence="1">
    <location>
        <begin position="152"/>
        <end position="164"/>
    </location>
</feature>
<dbReference type="AlphaFoldDB" id="A0A074ZKI9"/>
<gene>
    <name evidence="2" type="ORF">T265_05443</name>
</gene>
<protein>
    <submittedName>
        <fullName evidence="2">Uncharacterized protein</fullName>
    </submittedName>
</protein>
<name>A0A074ZKI9_OPIVI</name>
<evidence type="ECO:0000256" key="1">
    <source>
        <dbReference type="SAM" id="MobiDB-lite"/>
    </source>
</evidence>
<evidence type="ECO:0000313" key="2">
    <source>
        <dbReference type="EMBL" id="KER27556.1"/>
    </source>
</evidence>
<proteinExistence type="predicted"/>
<evidence type="ECO:0000313" key="3">
    <source>
        <dbReference type="Proteomes" id="UP000054324"/>
    </source>
</evidence>
<dbReference type="KEGG" id="ovi:T265_05443"/>
<feature type="region of interest" description="Disordered" evidence="1">
    <location>
        <begin position="140"/>
        <end position="209"/>
    </location>
</feature>
<reference evidence="2 3" key="1">
    <citation type="submission" date="2013-11" db="EMBL/GenBank/DDBJ databases">
        <title>Opisthorchis viverrini - life in the bile duct.</title>
        <authorList>
            <person name="Young N.D."/>
            <person name="Nagarajan N."/>
            <person name="Lin S.J."/>
            <person name="Korhonen P.K."/>
            <person name="Jex A.R."/>
            <person name="Hall R.S."/>
            <person name="Safavi-Hemami H."/>
            <person name="Kaewkong W."/>
            <person name="Bertrand D."/>
            <person name="Gao S."/>
            <person name="Seet Q."/>
            <person name="Wongkham S."/>
            <person name="Teh B.T."/>
            <person name="Wongkham C."/>
            <person name="Intapan P.M."/>
            <person name="Maleewong W."/>
            <person name="Yang X."/>
            <person name="Hu M."/>
            <person name="Wang Z."/>
            <person name="Hofmann A."/>
            <person name="Sternberg P.W."/>
            <person name="Tan P."/>
            <person name="Wang J."/>
            <person name="Gasser R.B."/>
        </authorList>
    </citation>
    <scope>NUCLEOTIDE SEQUENCE [LARGE SCALE GENOMIC DNA]</scope>
</reference>
<dbReference type="CTD" id="20319625"/>
<dbReference type="GeneID" id="20319625"/>
<feature type="compositionally biased region" description="Polar residues" evidence="1">
    <location>
        <begin position="187"/>
        <end position="202"/>
    </location>
</feature>
<keyword evidence="3" id="KW-1185">Reference proteome</keyword>
<dbReference type="Proteomes" id="UP000054324">
    <property type="component" value="Unassembled WGS sequence"/>
</dbReference>
<accession>A0A074ZKI9</accession>
<dbReference type="EMBL" id="KL596720">
    <property type="protein sequence ID" value="KER27556.1"/>
    <property type="molecule type" value="Genomic_DNA"/>
</dbReference>
<organism evidence="2 3">
    <name type="scientific">Opisthorchis viverrini</name>
    <name type="common">Southeast Asian liver fluke</name>
    <dbReference type="NCBI Taxonomy" id="6198"/>
    <lineage>
        <taxon>Eukaryota</taxon>
        <taxon>Metazoa</taxon>
        <taxon>Spiralia</taxon>
        <taxon>Lophotrochozoa</taxon>
        <taxon>Platyhelminthes</taxon>
        <taxon>Trematoda</taxon>
        <taxon>Digenea</taxon>
        <taxon>Opisthorchiida</taxon>
        <taxon>Opisthorchiata</taxon>
        <taxon>Opisthorchiidae</taxon>
        <taxon>Opisthorchis</taxon>
    </lineage>
</organism>
<sequence>MMQTFALMKQISSGLLGTKQRWLSETGSCLIASIWKYSTLVPARKAEPSPPVEQEDKGLCGVLDRDSRHPTYDLLSHTFHTEVNRKGGVHLSSVNTSLCPHNAQSRVTTFVVESASPPMASAKSESDTTQQSATRRILKIRSTDLRSHPHSTRSSTNYETNKTGFSLIDESRPPSDSGDSKCCMIRASQTNPEDIMQQNNQQDKPDGFQ</sequence>
<dbReference type="RefSeq" id="XP_009168714.1">
    <property type="nucleotide sequence ID" value="XM_009170450.1"/>
</dbReference>